<dbReference type="Proteomes" id="UP000504635">
    <property type="component" value="Unplaced"/>
</dbReference>
<keyword evidence="4 10" id="KW-0812">Transmembrane</keyword>
<evidence type="ECO:0000256" key="12">
    <source>
        <dbReference type="SAM" id="Phobius"/>
    </source>
</evidence>
<evidence type="ECO:0000256" key="5">
    <source>
        <dbReference type="ARBA" id="ARBA00022989"/>
    </source>
</evidence>
<comment type="subcellular location">
    <subcellularLocation>
        <location evidence="1">Cell membrane</location>
        <topology evidence="1">Multi-pass membrane protein</topology>
    </subcellularLocation>
</comment>
<feature type="domain" description="G-protein coupled receptors family 1 profile" evidence="13">
    <location>
        <begin position="33"/>
        <end position="286"/>
    </location>
</feature>
<dbReference type="PROSITE" id="PS50262">
    <property type="entry name" value="G_PROTEIN_RECEP_F1_2"/>
    <property type="match status" value="1"/>
</dbReference>
<dbReference type="Pfam" id="PF00001">
    <property type="entry name" value="7tm_1"/>
    <property type="match status" value="1"/>
</dbReference>
<feature type="transmembrane region" description="Helical" evidence="12">
    <location>
        <begin position="54"/>
        <end position="75"/>
    </location>
</feature>
<dbReference type="PRINTS" id="PR00237">
    <property type="entry name" value="GPCRRHODOPSN"/>
</dbReference>
<evidence type="ECO:0000256" key="6">
    <source>
        <dbReference type="ARBA" id="ARBA00023040"/>
    </source>
</evidence>
<dbReference type="PROSITE" id="PS00237">
    <property type="entry name" value="G_PROTEIN_RECEP_F1_1"/>
    <property type="match status" value="1"/>
</dbReference>
<reference evidence="15" key="1">
    <citation type="submission" date="2025-08" db="UniProtKB">
        <authorList>
            <consortium name="RefSeq"/>
        </authorList>
    </citation>
    <scope>IDENTIFICATION</scope>
    <source>
        <tissue evidence="15">Gonads</tissue>
    </source>
</reference>
<keyword evidence="5 12" id="KW-1133">Transmembrane helix</keyword>
<dbReference type="PANTHER" id="PTHR24228:SF71">
    <property type="entry name" value="PROTEIN TRAPPED IN ENDODERM-1"/>
    <property type="match status" value="1"/>
</dbReference>
<gene>
    <name evidence="15" type="primary">LOC115882224</name>
</gene>
<dbReference type="InParanoid" id="A0A6J2XZ91"/>
<feature type="transmembrane region" description="Helical" evidence="12">
    <location>
        <begin position="139"/>
        <end position="162"/>
    </location>
</feature>
<keyword evidence="7 12" id="KW-0472">Membrane</keyword>
<evidence type="ECO:0000256" key="4">
    <source>
        <dbReference type="ARBA" id="ARBA00022692"/>
    </source>
</evidence>
<accession>A0A6J2XZ91</accession>
<feature type="region of interest" description="Disordered" evidence="11">
    <location>
        <begin position="312"/>
        <end position="343"/>
    </location>
</feature>
<feature type="compositionally biased region" description="Polar residues" evidence="11">
    <location>
        <begin position="316"/>
        <end position="343"/>
    </location>
</feature>
<keyword evidence="6 10" id="KW-0297">G-protein coupled receptor</keyword>
<dbReference type="PANTHER" id="PTHR24228">
    <property type="entry name" value="B2 BRADYKININ RECEPTOR/ANGIOTENSIN II RECEPTOR"/>
    <property type="match status" value="1"/>
</dbReference>
<evidence type="ECO:0000256" key="1">
    <source>
        <dbReference type="ARBA" id="ARBA00004651"/>
    </source>
</evidence>
<dbReference type="InterPro" id="IPR017452">
    <property type="entry name" value="GPCR_Rhodpsn_7TM"/>
</dbReference>
<keyword evidence="8 10" id="KW-0675">Receptor</keyword>
<dbReference type="KEGG" id="soy:115882224"/>
<dbReference type="GO" id="GO:0005886">
    <property type="term" value="C:plasma membrane"/>
    <property type="evidence" value="ECO:0007669"/>
    <property type="project" value="UniProtKB-SubCell"/>
</dbReference>
<evidence type="ECO:0000256" key="11">
    <source>
        <dbReference type="SAM" id="MobiDB-lite"/>
    </source>
</evidence>
<evidence type="ECO:0000256" key="9">
    <source>
        <dbReference type="ARBA" id="ARBA00023224"/>
    </source>
</evidence>
<sequence>MDDDDYKYVRYPREATIFAAICAVLFCVLGVLGNFVTVLALIKCPKLRNHATTAFVLSLCISDLLFCTINLPLTAARYIYEKWILGDALCQLFPVFFYGNVAVSVLNMVAITLNRYVLISCYEYYSKLYSKISICMQLLCTWGIAFLIMLPPLLGIWGQLGLDPSTFSCTILEKDGKSPKKVIFLIGFALPCIIIILAYSCIYCSVRSSKIKLRSHQPMTDARTSRREKDDSRLTKLMALIFLCFLFCFLPLMLVNVFDDSIQYPVFHVLASVLAWASSVINPFIYAASNRQYRSAYKKLLGMVRSSVDFSESKHSNNSMRSRQDKNQSVSYRPKDSSSNADV</sequence>
<evidence type="ECO:0000259" key="13">
    <source>
        <dbReference type="PROSITE" id="PS50262"/>
    </source>
</evidence>
<name>A0A6J2XZ91_SITOR</name>
<evidence type="ECO:0000256" key="7">
    <source>
        <dbReference type="ARBA" id="ARBA00023136"/>
    </source>
</evidence>
<dbReference type="SUPFAM" id="SSF81321">
    <property type="entry name" value="Family A G protein-coupled receptor-like"/>
    <property type="match status" value="1"/>
</dbReference>
<feature type="transmembrane region" description="Helical" evidence="12">
    <location>
        <begin position="237"/>
        <end position="258"/>
    </location>
</feature>
<keyword evidence="14" id="KW-1185">Reference proteome</keyword>
<dbReference type="InterPro" id="IPR000276">
    <property type="entry name" value="GPCR_Rhodpsn"/>
</dbReference>
<dbReference type="RefSeq" id="XP_030755999.1">
    <property type="nucleotide sequence ID" value="XM_030900139.1"/>
</dbReference>
<dbReference type="FunCoup" id="A0A6J2XZ91">
    <property type="interactions" value="56"/>
</dbReference>
<evidence type="ECO:0000256" key="8">
    <source>
        <dbReference type="ARBA" id="ARBA00023170"/>
    </source>
</evidence>
<evidence type="ECO:0000313" key="15">
    <source>
        <dbReference type="RefSeq" id="XP_030755999.1"/>
    </source>
</evidence>
<dbReference type="CTD" id="140439"/>
<feature type="transmembrane region" description="Helical" evidence="12">
    <location>
        <begin position="15"/>
        <end position="42"/>
    </location>
</feature>
<dbReference type="CDD" id="cd15210">
    <property type="entry name" value="7tmA_GPR84-like"/>
    <property type="match status" value="1"/>
</dbReference>
<organism evidence="14 15">
    <name type="scientific">Sitophilus oryzae</name>
    <name type="common">Rice weevil</name>
    <name type="synonym">Curculio oryzae</name>
    <dbReference type="NCBI Taxonomy" id="7048"/>
    <lineage>
        <taxon>Eukaryota</taxon>
        <taxon>Metazoa</taxon>
        <taxon>Ecdysozoa</taxon>
        <taxon>Arthropoda</taxon>
        <taxon>Hexapoda</taxon>
        <taxon>Insecta</taxon>
        <taxon>Pterygota</taxon>
        <taxon>Neoptera</taxon>
        <taxon>Endopterygota</taxon>
        <taxon>Coleoptera</taxon>
        <taxon>Polyphaga</taxon>
        <taxon>Cucujiformia</taxon>
        <taxon>Curculionidae</taxon>
        <taxon>Dryophthorinae</taxon>
        <taxon>Sitophilus</taxon>
    </lineage>
</organism>
<feature type="transmembrane region" description="Helical" evidence="12">
    <location>
        <begin position="264"/>
        <end position="288"/>
    </location>
</feature>
<dbReference type="Gene3D" id="1.20.1070.10">
    <property type="entry name" value="Rhodopsin 7-helix transmembrane proteins"/>
    <property type="match status" value="1"/>
</dbReference>
<dbReference type="OrthoDB" id="6117944at2759"/>
<keyword evidence="9 10" id="KW-0807">Transducer</keyword>
<evidence type="ECO:0000256" key="2">
    <source>
        <dbReference type="ARBA" id="ARBA00010663"/>
    </source>
</evidence>
<feature type="transmembrane region" description="Helical" evidence="12">
    <location>
        <begin position="182"/>
        <end position="206"/>
    </location>
</feature>
<feature type="transmembrane region" description="Helical" evidence="12">
    <location>
        <begin position="95"/>
        <end position="118"/>
    </location>
</feature>
<comment type="similarity">
    <text evidence="2 10">Belongs to the G-protein coupled receptor 1 family.</text>
</comment>
<keyword evidence="3" id="KW-1003">Cell membrane</keyword>
<evidence type="ECO:0000313" key="14">
    <source>
        <dbReference type="Proteomes" id="UP000504635"/>
    </source>
</evidence>
<proteinExistence type="inferred from homology"/>
<evidence type="ECO:0000256" key="10">
    <source>
        <dbReference type="RuleBase" id="RU000688"/>
    </source>
</evidence>
<dbReference type="GeneID" id="115882224"/>
<dbReference type="SMART" id="SM01381">
    <property type="entry name" value="7TM_GPCR_Srsx"/>
    <property type="match status" value="1"/>
</dbReference>
<protein>
    <submittedName>
        <fullName evidence="15">Protein trapped in endoderm-1</fullName>
    </submittedName>
</protein>
<evidence type="ECO:0000256" key="3">
    <source>
        <dbReference type="ARBA" id="ARBA00022475"/>
    </source>
</evidence>
<dbReference type="GO" id="GO:0004930">
    <property type="term" value="F:G protein-coupled receptor activity"/>
    <property type="evidence" value="ECO:0007669"/>
    <property type="project" value="UniProtKB-KW"/>
</dbReference>
<dbReference type="AlphaFoldDB" id="A0A6J2XZ91"/>
<dbReference type="FunFam" id="1.20.1070.10:FF:000312">
    <property type="entry name" value="protein trapped in endoderm-1"/>
    <property type="match status" value="1"/>
</dbReference>